<dbReference type="InterPro" id="IPR027417">
    <property type="entry name" value="P-loop_NTPase"/>
</dbReference>
<dbReference type="Proteomes" id="UP000190637">
    <property type="component" value="Unassembled WGS sequence"/>
</dbReference>
<feature type="compositionally biased region" description="Basic and acidic residues" evidence="1">
    <location>
        <begin position="504"/>
        <end position="515"/>
    </location>
</feature>
<organism evidence="4 5">
    <name type="scientific">Marinactinospora thermotolerans DSM 45154</name>
    <dbReference type="NCBI Taxonomy" id="1122192"/>
    <lineage>
        <taxon>Bacteria</taxon>
        <taxon>Bacillati</taxon>
        <taxon>Actinomycetota</taxon>
        <taxon>Actinomycetes</taxon>
        <taxon>Streptosporangiales</taxon>
        <taxon>Nocardiopsidaceae</taxon>
        <taxon>Marinactinospora</taxon>
    </lineage>
</organism>
<feature type="compositionally biased region" description="Low complexity" evidence="1">
    <location>
        <begin position="490"/>
        <end position="502"/>
    </location>
</feature>
<dbReference type="STRING" id="1122192.SAMN02745673_04490"/>
<dbReference type="PANTHER" id="PTHR43581:SF4">
    <property type="entry name" value="ATP_GTP PHOSPHATASE"/>
    <property type="match status" value="1"/>
</dbReference>
<keyword evidence="4" id="KW-0540">Nuclease</keyword>
<evidence type="ECO:0000313" key="4">
    <source>
        <dbReference type="EMBL" id="SKA35380.1"/>
    </source>
</evidence>
<dbReference type="InterPro" id="IPR051396">
    <property type="entry name" value="Bact_Antivir_Def_Nuclease"/>
</dbReference>
<evidence type="ECO:0000259" key="3">
    <source>
        <dbReference type="Pfam" id="PF20469"/>
    </source>
</evidence>
<dbReference type="AlphaFoldDB" id="A0A1T4T4E1"/>
<name>A0A1T4T4E1_9ACTN</name>
<dbReference type="InterPro" id="IPR041685">
    <property type="entry name" value="AAA_GajA/Old/RecF-like"/>
</dbReference>
<keyword evidence="4" id="KW-0255">Endonuclease</keyword>
<dbReference type="OrthoDB" id="3237462at2"/>
<evidence type="ECO:0000313" key="5">
    <source>
        <dbReference type="Proteomes" id="UP000190637"/>
    </source>
</evidence>
<feature type="region of interest" description="Disordered" evidence="1">
    <location>
        <begin position="476"/>
        <end position="516"/>
    </location>
</feature>
<evidence type="ECO:0000259" key="2">
    <source>
        <dbReference type="Pfam" id="PF13175"/>
    </source>
</evidence>
<dbReference type="EMBL" id="FUWS01000014">
    <property type="protein sequence ID" value="SKA35380.1"/>
    <property type="molecule type" value="Genomic_DNA"/>
</dbReference>
<feature type="region of interest" description="Disordered" evidence="1">
    <location>
        <begin position="342"/>
        <end position="362"/>
    </location>
</feature>
<feature type="domain" description="Endonuclease GajA/Old nuclease/RecF-like AAA" evidence="2">
    <location>
        <begin position="1"/>
        <end position="48"/>
    </location>
</feature>
<gene>
    <name evidence="4" type="ORF">SAMN02745673_04490</name>
</gene>
<dbReference type="Pfam" id="PF13175">
    <property type="entry name" value="AAA_15"/>
    <property type="match status" value="2"/>
</dbReference>
<dbReference type="RefSeq" id="WP_159457302.1">
    <property type="nucleotide sequence ID" value="NZ_FUWS01000014.1"/>
</dbReference>
<dbReference type="GO" id="GO:0004519">
    <property type="term" value="F:endonuclease activity"/>
    <property type="evidence" value="ECO:0007669"/>
    <property type="project" value="UniProtKB-KW"/>
</dbReference>
<keyword evidence="5" id="KW-1185">Reference proteome</keyword>
<dbReference type="Pfam" id="PF20469">
    <property type="entry name" value="OLD-like_TOPRIM"/>
    <property type="match status" value="1"/>
</dbReference>
<dbReference type="Gene3D" id="3.40.50.300">
    <property type="entry name" value="P-loop containing nucleotide triphosphate hydrolases"/>
    <property type="match status" value="1"/>
</dbReference>
<sequence>MYLQQLDIKNFRSCYDVKVEFRPDVTLLVGENNSGKTNIIEALRLVTTPLSRRATRWFDESDLSHGEELTEAAFRATYGGLTRAQRAHYITALDHETNQAVYTTTYKRDPVRQRIRPSVTVGPMGGPDAEPEKRGQIAHVYLAPLRDAQRELDSSDGNRLLRIIRYLTSDAEQEEFRARANASFDGLTGHPVLTSTIKEIQSHLGELTDPVRGQTVEITFAEYELHRLTRNLRVKMAEAGIAPADLTESGLGYANLLFIATVILELRKAQDMELTLFLVEEPEAHLHPQLQAVLLDYLCEQAAASLRDDTWGPAGRIQVVATTHSPNLASSMGIEHVVALRPRTEEERGRNGESREKTVQRRKTQALPLARLPLTDEERRKIDQYLDATRAGLLFARRVILVEGIAEAVLLPVIARHCVLDGAEQAEQRRGFRAVTVVNVGSVDFAPYITLLLSTVNGCRLLDRLTIVTDRDPKIPEEKKTANGQVGVRPAATAAVPTAAATGEKAEDDGGRPDDDAATVVDNRKDRLLAHAESIGAKEHLVVAEAPHTLEADLLAPEVNEPLLRTAFLKQHPRSQKKWREIVDDGRGRAWGFYLRLHKDKKLISKGEFAHDVALGIESGADFEPPHYLVEAIRGVLLDETGGEG</sequence>
<accession>A0A1T4T4E1</accession>
<feature type="compositionally biased region" description="Basic and acidic residues" evidence="1">
    <location>
        <begin position="342"/>
        <end position="359"/>
    </location>
</feature>
<keyword evidence="4" id="KW-0378">Hydrolase</keyword>
<evidence type="ECO:0000256" key="1">
    <source>
        <dbReference type="SAM" id="MobiDB-lite"/>
    </source>
</evidence>
<dbReference type="SUPFAM" id="SSF52540">
    <property type="entry name" value="P-loop containing nucleoside triphosphate hydrolases"/>
    <property type="match status" value="1"/>
</dbReference>
<dbReference type="CDD" id="cd01026">
    <property type="entry name" value="TOPRIM_OLD"/>
    <property type="match status" value="1"/>
</dbReference>
<reference evidence="4 5" key="1">
    <citation type="submission" date="2017-02" db="EMBL/GenBank/DDBJ databases">
        <authorList>
            <person name="Peterson S.W."/>
        </authorList>
    </citation>
    <scope>NUCLEOTIDE SEQUENCE [LARGE SCALE GENOMIC DNA]</scope>
    <source>
        <strain evidence="4 5">DSM 45154</strain>
    </source>
</reference>
<feature type="domain" description="OLD protein-like TOPRIM" evidence="3">
    <location>
        <begin position="394"/>
        <end position="452"/>
    </location>
</feature>
<dbReference type="InterPro" id="IPR034139">
    <property type="entry name" value="TOPRIM_OLD"/>
</dbReference>
<protein>
    <submittedName>
        <fullName evidence="4">Putative ATP-dependent endonuclease of the OLD family</fullName>
    </submittedName>
</protein>
<dbReference type="PANTHER" id="PTHR43581">
    <property type="entry name" value="ATP/GTP PHOSPHATASE"/>
    <property type="match status" value="1"/>
</dbReference>
<feature type="domain" description="Endonuclease GajA/Old nuclease/RecF-like AAA" evidence="2">
    <location>
        <begin position="144"/>
        <end position="329"/>
    </location>
</feature>
<proteinExistence type="predicted"/>